<dbReference type="GO" id="GO:0004400">
    <property type="term" value="F:histidinol-phosphate transaminase activity"/>
    <property type="evidence" value="ECO:0007669"/>
    <property type="project" value="UniProtKB-UniRule"/>
</dbReference>
<evidence type="ECO:0000256" key="4">
    <source>
        <dbReference type="ARBA" id="ARBA00011738"/>
    </source>
</evidence>
<dbReference type="HAMAP" id="MF_01023">
    <property type="entry name" value="HisC_aminotrans_2"/>
    <property type="match status" value="1"/>
</dbReference>
<dbReference type="RefSeq" id="WP_017364628.1">
    <property type="nucleotide sequence ID" value="NZ_OX458332.1"/>
</dbReference>
<keyword evidence="9" id="KW-0368">Histidine biosynthesis</keyword>
<dbReference type="GO" id="GO:0030170">
    <property type="term" value="F:pyridoxal phosphate binding"/>
    <property type="evidence" value="ECO:0007669"/>
    <property type="project" value="InterPro"/>
</dbReference>
<organism evidence="11 12">
    <name type="scientific">Methylococcus capsulatus</name>
    <dbReference type="NCBI Taxonomy" id="414"/>
    <lineage>
        <taxon>Bacteria</taxon>
        <taxon>Pseudomonadati</taxon>
        <taxon>Pseudomonadota</taxon>
        <taxon>Gammaproteobacteria</taxon>
        <taxon>Methylococcales</taxon>
        <taxon>Methylococcaceae</taxon>
        <taxon>Methylococcus</taxon>
    </lineage>
</organism>
<protein>
    <recommendedName>
        <fullName evidence="9">Histidinol-phosphate aminotransferase</fullName>
        <ecNumber evidence="9">2.6.1.9</ecNumber>
    </recommendedName>
    <alternativeName>
        <fullName evidence="9">Imidazole acetol-phosphate transaminase</fullName>
    </alternativeName>
</protein>
<dbReference type="NCBIfam" id="TIGR01141">
    <property type="entry name" value="hisC"/>
    <property type="match status" value="1"/>
</dbReference>
<evidence type="ECO:0000256" key="5">
    <source>
        <dbReference type="ARBA" id="ARBA00022576"/>
    </source>
</evidence>
<keyword evidence="6 9" id="KW-0808">Transferase</keyword>
<feature type="domain" description="Aminotransferase class I/classII large" evidence="10">
    <location>
        <begin position="34"/>
        <end position="364"/>
    </location>
</feature>
<evidence type="ECO:0000256" key="3">
    <source>
        <dbReference type="ARBA" id="ARBA00007970"/>
    </source>
</evidence>
<dbReference type="EC" id="2.6.1.9" evidence="9"/>
<reference evidence="11" key="1">
    <citation type="submission" date="2023-03" db="EMBL/GenBank/DDBJ databases">
        <authorList>
            <person name="Pearce D."/>
        </authorList>
    </citation>
    <scope>NUCLEOTIDE SEQUENCE</scope>
    <source>
        <strain evidence="11">Mc</strain>
    </source>
</reference>
<dbReference type="InterPro" id="IPR005861">
    <property type="entry name" value="HisP_aminotrans"/>
</dbReference>
<evidence type="ECO:0000256" key="7">
    <source>
        <dbReference type="ARBA" id="ARBA00022898"/>
    </source>
</evidence>
<name>A0AA35UTC1_METCP</name>
<dbReference type="PROSITE" id="PS00599">
    <property type="entry name" value="AA_TRANSFER_CLASS_2"/>
    <property type="match status" value="1"/>
</dbReference>
<dbReference type="InterPro" id="IPR050106">
    <property type="entry name" value="HistidinolP_aminotransfase"/>
</dbReference>
<evidence type="ECO:0000259" key="10">
    <source>
        <dbReference type="Pfam" id="PF00155"/>
    </source>
</evidence>
<dbReference type="AlphaFoldDB" id="A0AA35UTC1"/>
<comment type="subunit">
    <text evidence="4 9">Homodimer.</text>
</comment>
<dbReference type="PANTHER" id="PTHR43643:SF3">
    <property type="entry name" value="HISTIDINOL-PHOSPHATE AMINOTRANSFERASE"/>
    <property type="match status" value="1"/>
</dbReference>
<comment type="cofactor">
    <cofactor evidence="1 9">
        <name>pyridoxal 5'-phosphate</name>
        <dbReference type="ChEBI" id="CHEBI:597326"/>
    </cofactor>
</comment>
<dbReference type="InterPro" id="IPR015421">
    <property type="entry name" value="PyrdxlP-dep_Trfase_major"/>
</dbReference>
<evidence type="ECO:0000313" key="12">
    <source>
        <dbReference type="Proteomes" id="UP001158598"/>
    </source>
</evidence>
<dbReference type="Gene3D" id="3.90.1150.10">
    <property type="entry name" value="Aspartate Aminotransferase, domain 1"/>
    <property type="match status" value="1"/>
</dbReference>
<comment type="catalytic activity">
    <reaction evidence="8 9">
        <text>L-histidinol phosphate + 2-oxoglutarate = 3-(imidazol-4-yl)-2-oxopropyl phosphate + L-glutamate</text>
        <dbReference type="Rhea" id="RHEA:23744"/>
        <dbReference type="ChEBI" id="CHEBI:16810"/>
        <dbReference type="ChEBI" id="CHEBI:29985"/>
        <dbReference type="ChEBI" id="CHEBI:57766"/>
        <dbReference type="ChEBI" id="CHEBI:57980"/>
        <dbReference type="EC" id="2.6.1.9"/>
    </reaction>
</comment>
<dbReference type="InterPro" id="IPR015422">
    <property type="entry name" value="PyrdxlP-dep_Trfase_small"/>
</dbReference>
<dbReference type="InterPro" id="IPR015424">
    <property type="entry name" value="PyrdxlP-dep_Trfase"/>
</dbReference>
<evidence type="ECO:0000256" key="2">
    <source>
        <dbReference type="ARBA" id="ARBA00005011"/>
    </source>
</evidence>
<evidence type="ECO:0000313" key="11">
    <source>
        <dbReference type="EMBL" id="CAI8888068.1"/>
    </source>
</evidence>
<proteinExistence type="inferred from homology"/>
<keyword evidence="7 9" id="KW-0663">Pyridoxal phosphate</keyword>
<sequence>MSITTLAVPGVRGLTPYQPGKPIGELEREFALKRIVKLASNENPLGASPKVLEVVRRILGGTHLYPDGSGFELKAALAEKLGVEPAQIVLGNGSNDVLDLVARVFLTAGRNAVYSEYAFAVYPIATQTAGATGKTAPAHDGSRGPRFGHDLETMLERVDPDTRVVFIANPNNPTGTLLGRGELYSFLAALPEHVIAVVDEAYFEYARCPDHPDALEWLGEFPGLIVTRTFSKAYGLAGLRVGYAVTGVEIADLLNRARQPFNVNTLGLAAAAAALEDTGFLEATVQANDAGRSQLEAGFRERGFDFIPSAGNFVSFDLGRPATPVFDALLREGVIVRPLGNYGLPNHLRVSVGTAEEIDLFFAALDRVLVP</sequence>
<evidence type="ECO:0000256" key="9">
    <source>
        <dbReference type="HAMAP-Rule" id="MF_01023"/>
    </source>
</evidence>
<dbReference type="GO" id="GO:0000105">
    <property type="term" value="P:L-histidine biosynthetic process"/>
    <property type="evidence" value="ECO:0007669"/>
    <property type="project" value="UniProtKB-UniRule"/>
</dbReference>
<accession>A0AA35UTC1</accession>
<dbReference type="InterPro" id="IPR001917">
    <property type="entry name" value="Aminotrans_II_pyridoxalP_BS"/>
</dbReference>
<dbReference type="PANTHER" id="PTHR43643">
    <property type="entry name" value="HISTIDINOL-PHOSPHATE AMINOTRANSFERASE 2"/>
    <property type="match status" value="1"/>
</dbReference>
<comment type="similarity">
    <text evidence="3 9">Belongs to the class-II pyridoxal-phosphate-dependent aminotransferase family. Histidinol-phosphate aminotransferase subfamily.</text>
</comment>
<evidence type="ECO:0000256" key="8">
    <source>
        <dbReference type="ARBA" id="ARBA00047481"/>
    </source>
</evidence>
<dbReference type="Proteomes" id="UP001158598">
    <property type="component" value="Chromosome"/>
</dbReference>
<dbReference type="EMBL" id="OX458332">
    <property type="protein sequence ID" value="CAI8888068.1"/>
    <property type="molecule type" value="Genomic_DNA"/>
</dbReference>
<dbReference type="Pfam" id="PF00155">
    <property type="entry name" value="Aminotran_1_2"/>
    <property type="match status" value="1"/>
</dbReference>
<keyword evidence="9" id="KW-0028">Amino-acid biosynthesis</keyword>
<keyword evidence="5 9" id="KW-0032">Aminotransferase</keyword>
<comment type="pathway">
    <text evidence="2 9">Amino-acid biosynthesis; L-histidine biosynthesis; L-histidine from 5-phospho-alpha-D-ribose 1-diphosphate: step 7/9.</text>
</comment>
<dbReference type="InterPro" id="IPR004839">
    <property type="entry name" value="Aminotransferase_I/II_large"/>
</dbReference>
<gene>
    <name evidence="9 11" type="primary">hisC</name>
    <name evidence="11" type="ORF">MCNOR_3201</name>
</gene>
<evidence type="ECO:0000256" key="1">
    <source>
        <dbReference type="ARBA" id="ARBA00001933"/>
    </source>
</evidence>
<evidence type="ECO:0000256" key="6">
    <source>
        <dbReference type="ARBA" id="ARBA00022679"/>
    </source>
</evidence>
<feature type="modified residue" description="N6-(pyridoxal phosphate)lysine" evidence="9">
    <location>
        <position position="232"/>
    </location>
</feature>
<dbReference type="CDD" id="cd00609">
    <property type="entry name" value="AAT_like"/>
    <property type="match status" value="1"/>
</dbReference>
<dbReference type="Gene3D" id="3.40.640.10">
    <property type="entry name" value="Type I PLP-dependent aspartate aminotransferase-like (Major domain)"/>
    <property type="match status" value="1"/>
</dbReference>
<dbReference type="SUPFAM" id="SSF53383">
    <property type="entry name" value="PLP-dependent transferases"/>
    <property type="match status" value="1"/>
</dbReference>